<dbReference type="GO" id="GO:0005829">
    <property type="term" value="C:cytosol"/>
    <property type="evidence" value="ECO:0007669"/>
    <property type="project" value="TreeGrafter"/>
</dbReference>
<proteinExistence type="inferred from homology"/>
<keyword evidence="2" id="KW-0378">Hydrolase</keyword>
<name>A0A2M6W7J8_9BACT</name>
<evidence type="ECO:0000256" key="2">
    <source>
        <dbReference type="ARBA" id="ARBA00022801"/>
    </source>
</evidence>
<dbReference type="InterPro" id="IPR002637">
    <property type="entry name" value="RdgB/HAM1"/>
</dbReference>
<evidence type="ECO:0000313" key="4">
    <source>
        <dbReference type="Proteomes" id="UP000231426"/>
    </source>
</evidence>
<comment type="caution">
    <text evidence="3">The sequence shown here is derived from an EMBL/GenBank/DDBJ whole genome shotgun (WGS) entry which is preliminary data.</text>
</comment>
<dbReference type="AlphaFoldDB" id="A0A2M6W7J8"/>
<comment type="similarity">
    <text evidence="1">Belongs to the HAM1 NTPase family.</text>
</comment>
<dbReference type="Proteomes" id="UP000231426">
    <property type="component" value="Unassembled WGS sequence"/>
</dbReference>
<sequence>MKKILIATTNQGKFEEIVAQLKKLPFKFLNLNSIKLKNNTEVDEPYATTWENALHKAKFYAKKTGLLTIAEDTAFCVDYIKGKPGIKAKRFGKTADERNKKILKMLSGVKKSKRQAFFLTHGCIYNPKNNDFHIFQGRVDGVITAKMSDDKLREGMTYDLIFYHLPSNKLLSQMSILQKNKISHRGQLVKQIKEFLKNNY</sequence>
<dbReference type="SUPFAM" id="SSF52972">
    <property type="entry name" value="ITPase-like"/>
    <property type="match status" value="1"/>
</dbReference>
<dbReference type="GO" id="GO:0009143">
    <property type="term" value="P:nucleoside triphosphate catabolic process"/>
    <property type="evidence" value="ECO:0007669"/>
    <property type="project" value="InterPro"/>
</dbReference>
<dbReference type="EMBL" id="PFBV01000001">
    <property type="protein sequence ID" value="PIT88792.1"/>
    <property type="molecule type" value="Genomic_DNA"/>
</dbReference>
<dbReference type="GO" id="GO:0047429">
    <property type="term" value="F:nucleoside triphosphate diphosphatase activity"/>
    <property type="evidence" value="ECO:0007669"/>
    <property type="project" value="InterPro"/>
</dbReference>
<dbReference type="PANTHER" id="PTHR11067:SF9">
    <property type="entry name" value="INOSINE TRIPHOSPHATE PYROPHOSPHATASE"/>
    <property type="match status" value="1"/>
</dbReference>
<dbReference type="PANTHER" id="PTHR11067">
    <property type="entry name" value="INOSINE TRIPHOSPHATE PYROPHOSPHATASE/HAM1 PROTEIN"/>
    <property type="match status" value="1"/>
</dbReference>
<gene>
    <name evidence="3" type="ORF">COU29_00210</name>
</gene>
<dbReference type="Pfam" id="PF01725">
    <property type="entry name" value="Ham1p_like"/>
    <property type="match status" value="1"/>
</dbReference>
<dbReference type="CDD" id="cd00515">
    <property type="entry name" value="HAM1"/>
    <property type="match status" value="1"/>
</dbReference>
<evidence type="ECO:0000313" key="3">
    <source>
        <dbReference type="EMBL" id="PIT88792.1"/>
    </source>
</evidence>
<accession>A0A2M6W7J8</accession>
<dbReference type="InterPro" id="IPR029001">
    <property type="entry name" value="ITPase-like_fam"/>
</dbReference>
<evidence type="ECO:0008006" key="5">
    <source>
        <dbReference type="Google" id="ProtNLM"/>
    </source>
</evidence>
<protein>
    <recommendedName>
        <fullName evidence="5">Non-canonical purine NTP pyrophosphatase</fullName>
    </recommendedName>
</protein>
<reference evidence="4" key="1">
    <citation type="submission" date="2017-09" db="EMBL/GenBank/DDBJ databases">
        <title>Depth-based differentiation of microbial function through sediment-hosted aquifers and enrichment of novel symbionts in the deep terrestrial subsurface.</title>
        <authorList>
            <person name="Probst A.J."/>
            <person name="Ladd B."/>
            <person name="Jarett J.K."/>
            <person name="Geller-Mcgrath D.E."/>
            <person name="Sieber C.M.K."/>
            <person name="Emerson J.B."/>
            <person name="Anantharaman K."/>
            <person name="Thomas B.C."/>
            <person name="Malmstrom R."/>
            <person name="Stieglmeier M."/>
            <person name="Klingl A."/>
            <person name="Woyke T."/>
            <person name="Ryan C.M."/>
            <person name="Banfield J.F."/>
        </authorList>
    </citation>
    <scope>NUCLEOTIDE SEQUENCE [LARGE SCALE GENOMIC DNA]</scope>
</reference>
<evidence type="ECO:0000256" key="1">
    <source>
        <dbReference type="ARBA" id="ARBA00008023"/>
    </source>
</evidence>
<organism evidence="3 4">
    <name type="scientific">Candidatus Magasanikbacteria bacterium CG10_big_fil_rev_8_21_14_0_10_36_32</name>
    <dbReference type="NCBI Taxonomy" id="1974646"/>
    <lineage>
        <taxon>Bacteria</taxon>
        <taxon>Candidatus Magasanikiibacteriota</taxon>
    </lineage>
</organism>
<dbReference type="Gene3D" id="3.90.950.10">
    <property type="match status" value="1"/>
</dbReference>